<protein>
    <submittedName>
        <fullName evidence="2">Uncharacterized protein</fullName>
    </submittedName>
</protein>
<name>A0A8S0WBA8_CYCAE</name>
<organism evidence="2 3">
    <name type="scientific">Cyclocybe aegerita</name>
    <name type="common">Black poplar mushroom</name>
    <name type="synonym">Agrocybe aegerita</name>
    <dbReference type="NCBI Taxonomy" id="1973307"/>
    <lineage>
        <taxon>Eukaryota</taxon>
        <taxon>Fungi</taxon>
        <taxon>Dikarya</taxon>
        <taxon>Basidiomycota</taxon>
        <taxon>Agaricomycotina</taxon>
        <taxon>Agaricomycetes</taxon>
        <taxon>Agaricomycetidae</taxon>
        <taxon>Agaricales</taxon>
        <taxon>Agaricineae</taxon>
        <taxon>Bolbitiaceae</taxon>
        <taxon>Cyclocybe</taxon>
    </lineage>
</organism>
<reference evidence="2 3" key="1">
    <citation type="submission" date="2020-01" db="EMBL/GenBank/DDBJ databases">
        <authorList>
            <person name="Gupta K D."/>
        </authorList>
    </citation>
    <scope>NUCLEOTIDE SEQUENCE [LARGE SCALE GENOMIC DNA]</scope>
</reference>
<accession>A0A8S0WBA8</accession>
<dbReference type="Proteomes" id="UP000467700">
    <property type="component" value="Unassembled WGS sequence"/>
</dbReference>
<keyword evidence="3" id="KW-1185">Reference proteome</keyword>
<feature type="region of interest" description="Disordered" evidence="1">
    <location>
        <begin position="1"/>
        <end position="62"/>
    </location>
</feature>
<dbReference type="OrthoDB" id="10555382at2759"/>
<feature type="compositionally biased region" description="Pro residues" evidence="1">
    <location>
        <begin position="34"/>
        <end position="46"/>
    </location>
</feature>
<evidence type="ECO:0000313" key="2">
    <source>
        <dbReference type="EMBL" id="CAA7269638.1"/>
    </source>
</evidence>
<dbReference type="AlphaFoldDB" id="A0A8S0WBA8"/>
<comment type="caution">
    <text evidence="2">The sequence shown here is derived from an EMBL/GenBank/DDBJ whole genome shotgun (WGS) entry which is preliminary data.</text>
</comment>
<gene>
    <name evidence="2" type="ORF">AAE3_LOCUS11850</name>
</gene>
<evidence type="ECO:0000313" key="3">
    <source>
        <dbReference type="Proteomes" id="UP000467700"/>
    </source>
</evidence>
<proteinExistence type="predicted"/>
<sequence length="114" mass="12246">MNQPSPGDVFSSPRMSNESDLRPPSPHNNLQQPPDMPQGAPPPQPGNTPGGPGASNGRVMLPASDLQARLTVMRPILLQQEATIQNLNQRLNAIRGTNPPEEAKILERIKEASA</sequence>
<dbReference type="EMBL" id="CACVBS010000079">
    <property type="protein sequence ID" value="CAA7269638.1"/>
    <property type="molecule type" value="Genomic_DNA"/>
</dbReference>
<evidence type="ECO:0000256" key="1">
    <source>
        <dbReference type="SAM" id="MobiDB-lite"/>
    </source>
</evidence>